<comment type="catalytic activity">
    <reaction evidence="1 6">
        <text>Hydrolysis of terminal non-reducing beta-D-fructofuranoside residues in beta-D-fructofuranosides.</text>
        <dbReference type="EC" id="3.2.1.26"/>
    </reaction>
</comment>
<dbReference type="EC" id="3.2.1.26" evidence="6"/>
<sequence>MDTSQNGHMKHLDGGYSLFEIEDTDLWKLLDKPRSINIERNRSFDERSFSEMSFSLSPPRHLFRSSENAASRVLDHIDSVYSPGRRSGIGSPRISSVETHPIVFEAWESLRRSLVYFRGQPVGTIAAVDHSLENLNYDQTLASFRSSAFGFHKFLNFDCAWQVFVRDFVPSALAFLMNGEPEIIKNFILKTLRLQSREKKVDQFKLGEGVMPASFKVLHDPIRNFETIIADFGESAIGRVAPVDSGFWWIILLRAYTKSTGDTSLADMPECQRGMQLILNLCLSEGFDTFPTLLCADGCCMIDRRMHDDEGKELADRINKRLHALRYHMRSYFWLDIKQLNDIYRYKTEEYSHTAVNKFNVMPDSLPDWVFDFMPSRGATPEQASAIMDLIEERWEELIGEMPLKICYPAMESHQWRIVTGCDPKNTSWSYHNGGSWPALLWLLTAACIKTGRPQIARRAIEATEARLLKDHWPEYYDGKLGRYIGKQARKFQTWSIAGYLVAKMMLEDPSHLGMVSLEEDKQMKPHLKRSASWVC</sequence>
<name>A0A4S4DGJ8_CAMSN</name>
<keyword evidence="3 6" id="KW-0378">Hydrolase</keyword>
<gene>
    <name evidence="7" type="ORF">TEA_018064</name>
</gene>
<evidence type="ECO:0000256" key="2">
    <source>
        <dbReference type="ARBA" id="ARBA00007671"/>
    </source>
</evidence>
<comment type="similarity">
    <text evidence="2 6">Belongs to the glycosyl hydrolase 100 family.</text>
</comment>
<keyword evidence="4 6" id="KW-0119">Carbohydrate metabolism</keyword>
<evidence type="ECO:0000256" key="1">
    <source>
        <dbReference type="ARBA" id="ARBA00000094"/>
    </source>
</evidence>
<comment type="caution">
    <text evidence="7">The sequence shown here is derived from an EMBL/GenBank/DDBJ whole genome shotgun (WGS) entry which is preliminary data.</text>
</comment>
<dbReference type="AlphaFoldDB" id="A0A4S4DGJ8"/>
<dbReference type="InterPro" id="IPR012341">
    <property type="entry name" value="6hp_glycosidase-like_sf"/>
</dbReference>
<dbReference type="InterPro" id="IPR024746">
    <property type="entry name" value="Glyco_hydro_100"/>
</dbReference>
<keyword evidence="8" id="KW-1185">Reference proteome</keyword>
<dbReference type="SUPFAM" id="SSF48208">
    <property type="entry name" value="Six-hairpin glycosidases"/>
    <property type="match status" value="1"/>
</dbReference>
<comment type="function">
    <text evidence="6">Invertase that cleaves sucrose into glucose and fructose.</text>
</comment>
<dbReference type="GO" id="GO:0005987">
    <property type="term" value="P:sucrose catabolic process"/>
    <property type="evidence" value="ECO:0007669"/>
    <property type="project" value="TreeGrafter"/>
</dbReference>
<evidence type="ECO:0000313" key="8">
    <source>
        <dbReference type="Proteomes" id="UP000306102"/>
    </source>
</evidence>
<dbReference type="PANTHER" id="PTHR31916:SF59">
    <property type="entry name" value="CYTOSOLIC INVERTASE 1"/>
    <property type="match status" value="1"/>
</dbReference>
<dbReference type="GO" id="GO:0004575">
    <property type="term" value="F:sucrose alpha-glucosidase activity"/>
    <property type="evidence" value="ECO:0007669"/>
    <property type="project" value="TreeGrafter"/>
</dbReference>
<evidence type="ECO:0000256" key="6">
    <source>
        <dbReference type="RuleBase" id="RU367047"/>
    </source>
</evidence>
<dbReference type="Proteomes" id="UP000306102">
    <property type="component" value="Unassembled WGS sequence"/>
</dbReference>
<evidence type="ECO:0000256" key="3">
    <source>
        <dbReference type="ARBA" id="ARBA00022801"/>
    </source>
</evidence>
<dbReference type="InterPro" id="IPR008928">
    <property type="entry name" value="6-hairpin_glycosidase_sf"/>
</dbReference>
<evidence type="ECO:0000313" key="7">
    <source>
        <dbReference type="EMBL" id="THG01881.1"/>
    </source>
</evidence>
<dbReference type="Gene3D" id="1.50.10.10">
    <property type="match status" value="1"/>
</dbReference>
<protein>
    <recommendedName>
        <fullName evidence="6">Alkaline/neutral invertase</fullName>
        <ecNumber evidence="6">3.2.1.26</ecNumber>
    </recommendedName>
</protein>
<dbReference type="Pfam" id="PF12899">
    <property type="entry name" value="Glyco_hydro_100"/>
    <property type="match status" value="3"/>
</dbReference>
<accession>A0A4S4DGJ8</accession>
<dbReference type="PANTHER" id="PTHR31916">
    <property type="match status" value="1"/>
</dbReference>
<dbReference type="GO" id="GO:0033926">
    <property type="term" value="F:endo-alpha-N-acetylgalactosaminidase activity"/>
    <property type="evidence" value="ECO:0007669"/>
    <property type="project" value="UniProtKB-UniRule"/>
</dbReference>
<reference evidence="7 8" key="1">
    <citation type="journal article" date="2018" name="Proc. Natl. Acad. Sci. U.S.A.">
        <title>Draft genome sequence of Camellia sinensis var. sinensis provides insights into the evolution of the tea genome and tea quality.</title>
        <authorList>
            <person name="Wei C."/>
            <person name="Yang H."/>
            <person name="Wang S."/>
            <person name="Zhao J."/>
            <person name="Liu C."/>
            <person name="Gao L."/>
            <person name="Xia E."/>
            <person name="Lu Y."/>
            <person name="Tai Y."/>
            <person name="She G."/>
            <person name="Sun J."/>
            <person name="Cao H."/>
            <person name="Tong W."/>
            <person name="Gao Q."/>
            <person name="Li Y."/>
            <person name="Deng W."/>
            <person name="Jiang X."/>
            <person name="Wang W."/>
            <person name="Chen Q."/>
            <person name="Zhang S."/>
            <person name="Li H."/>
            <person name="Wu J."/>
            <person name="Wang P."/>
            <person name="Li P."/>
            <person name="Shi C."/>
            <person name="Zheng F."/>
            <person name="Jian J."/>
            <person name="Huang B."/>
            <person name="Shan D."/>
            <person name="Shi M."/>
            <person name="Fang C."/>
            <person name="Yue Y."/>
            <person name="Li F."/>
            <person name="Li D."/>
            <person name="Wei S."/>
            <person name="Han B."/>
            <person name="Jiang C."/>
            <person name="Yin Y."/>
            <person name="Xia T."/>
            <person name="Zhang Z."/>
            <person name="Bennetzen J.L."/>
            <person name="Zhao S."/>
            <person name="Wan X."/>
        </authorList>
    </citation>
    <scope>NUCLEOTIDE SEQUENCE [LARGE SCALE GENOMIC DNA]</scope>
    <source>
        <strain evidence="8">cv. Shuchazao</strain>
        <tissue evidence="7">Leaf</tissue>
    </source>
</reference>
<organism evidence="7 8">
    <name type="scientific">Camellia sinensis var. sinensis</name>
    <name type="common">China tea</name>
    <dbReference type="NCBI Taxonomy" id="542762"/>
    <lineage>
        <taxon>Eukaryota</taxon>
        <taxon>Viridiplantae</taxon>
        <taxon>Streptophyta</taxon>
        <taxon>Embryophyta</taxon>
        <taxon>Tracheophyta</taxon>
        <taxon>Spermatophyta</taxon>
        <taxon>Magnoliopsida</taxon>
        <taxon>eudicotyledons</taxon>
        <taxon>Gunneridae</taxon>
        <taxon>Pentapetalae</taxon>
        <taxon>asterids</taxon>
        <taxon>Ericales</taxon>
        <taxon>Theaceae</taxon>
        <taxon>Camellia</taxon>
    </lineage>
</organism>
<proteinExistence type="inferred from homology"/>
<evidence type="ECO:0000256" key="5">
    <source>
        <dbReference type="ARBA" id="ARBA00023295"/>
    </source>
</evidence>
<dbReference type="EMBL" id="SDRB02011300">
    <property type="protein sequence ID" value="THG01881.1"/>
    <property type="molecule type" value="Genomic_DNA"/>
</dbReference>
<evidence type="ECO:0000256" key="4">
    <source>
        <dbReference type="ARBA" id="ARBA00023277"/>
    </source>
</evidence>
<keyword evidence="5 6" id="KW-0326">Glycosidase</keyword>